<dbReference type="CDD" id="cd01650">
    <property type="entry name" value="RT_nLTR_like"/>
    <property type="match status" value="1"/>
</dbReference>
<dbReference type="GO" id="GO:0003964">
    <property type="term" value="F:RNA-directed DNA polymerase activity"/>
    <property type="evidence" value="ECO:0007669"/>
    <property type="project" value="UniProtKB-KW"/>
</dbReference>
<dbReference type="Pfam" id="PF00078">
    <property type="entry name" value="RVT_1"/>
    <property type="match status" value="1"/>
</dbReference>
<keyword evidence="4" id="KW-1185">Reference proteome</keyword>
<sequence>MQACYKGFHNLVVDTRNNDGIVEANGLVSFKKKLQHLKRVIRDWIATKRSDSSKLKKEHLSHLSSIDVLIDQGRATDLDLLNRRDSIRLLGDLDRIEATDLAQKARIKSALEGDENPCSSMPHKEKIVTTATKVSLMKESGLKTHITSKQFLLITFGTGPFPKGCNSSFIALIPKVFNATCISPEQSAFIKGRNILDGPLILNEVIEWYRKRKKQLMIFKVDFEKAFDSLRWDFRYLVMAKLGFGIRWRNWIKGCLRHARSSVLVNGSPTVEFEISRGLRQDDPLSPFLFILAMEGLHALICKALNCGIYTGAYIKKDNLRISHLIYADDVIFTGKWSRKNAHNLLCILRCFFLVSGLKINVHKSNILGICVSDEETSAMANVIGCGASKLPLKYLGVPVGCNMARCANWDVIINKFSSKLSHWKARMISVVGRLSLIKSVLSSLPTYLLSLYKAPVSFCSKLDSMRNNFFIGGEKGDKKMTWVSWNKCLASKNLEGLGIGSIFALNAGLLFKWIWWFMQNSTDLWARAIKAIYGHNGGIHADSMHSSNQGTWCNILSMVNSLKSKGIDLLSLCIRKLGNGASIRFWDDVWCGNLLLQNLIRDVVLSDHRDSWIWSHDISKGYTVASVRHLIDSRTLDVGPNATRWNRAIPIKVNVFLWRLSLNKLPSRVNLDKKGIDVDSLLCPICNKDVEMVNHLFFSFLAIWLRTCVGEMEKGGTLLSSLASKVKNINCDKASGVDSISINIVESDNRNVNDHGNYGNRDTKPISFASIFKEETNKKTVKLYALCNDEIVNGTDVAIPLMVTEEDEQCPKKVRVVVPTKVSDDGFVEVTRKHENGKQTSKTRHIDGVRLTKPKPNYYYRPISKSANVNGEASTSQPKENKDLSALQPNNKGKDVSDL</sequence>
<dbReference type="Pfam" id="PF13966">
    <property type="entry name" value="zf-RVT"/>
    <property type="match status" value="1"/>
</dbReference>
<gene>
    <name evidence="3" type="ORF">Tco_1066990</name>
</gene>
<organism evidence="3 4">
    <name type="scientific">Tanacetum coccineum</name>
    <dbReference type="NCBI Taxonomy" id="301880"/>
    <lineage>
        <taxon>Eukaryota</taxon>
        <taxon>Viridiplantae</taxon>
        <taxon>Streptophyta</taxon>
        <taxon>Embryophyta</taxon>
        <taxon>Tracheophyta</taxon>
        <taxon>Spermatophyta</taxon>
        <taxon>Magnoliopsida</taxon>
        <taxon>eudicotyledons</taxon>
        <taxon>Gunneridae</taxon>
        <taxon>Pentapetalae</taxon>
        <taxon>asterids</taxon>
        <taxon>campanulids</taxon>
        <taxon>Asterales</taxon>
        <taxon>Asteraceae</taxon>
        <taxon>Asteroideae</taxon>
        <taxon>Anthemideae</taxon>
        <taxon>Anthemidinae</taxon>
        <taxon>Tanacetum</taxon>
    </lineage>
</organism>
<protein>
    <submittedName>
        <fullName evidence="3">RNA-directed DNA polymerase, eukaryota</fullName>
    </submittedName>
</protein>
<evidence type="ECO:0000259" key="2">
    <source>
        <dbReference type="PROSITE" id="PS50878"/>
    </source>
</evidence>
<dbReference type="EMBL" id="BQNB010019434">
    <property type="protein sequence ID" value="GJT85273.1"/>
    <property type="molecule type" value="Genomic_DNA"/>
</dbReference>
<reference evidence="3" key="2">
    <citation type="submission" date="2022-01" db="EMBL/GenBank/DDBJ databases">
        <authorList>
            <person name="Yamashiro T."/>
            <person name="Shiraishi A."/>
            <person name="Satake H."/>
            <person name="Nakayama K."/>
        </authorList>
    </citation>
    <scope>NUCLEOTIDE SEQUENCE</scope>
</reference>
<keyword evidence="3" id="KW-0695">RNA-directed DNA polymerase</keyword>
<keyword evidence="3" id="KW-0548">Nucleotidyltransferase</keyword>
<name>A0ABQ5HBZ5_9ASTR</name>
<keyword evidence="3" id="KW-0808">Transferase</keyword>
<reference evidence="3" key="1">
    <citation type="journal article" date="2022" name="Int. J. Mol. Sci.">
        <title>Draft Genome of Tanacetum Coccineum: Genomic Comparison of Closely Related Tanacetum-Family Plants.</title>
        <authorList>
            <person name="Yamashiro T."/>
            <person name="Shiraishi A."/>
            <person name="Nakayama K."/>
            <person name="Satake H."/>
        </authorList>
    </citation>
    <scope>NUCLEOTIDE SEQUENCE</scope>
</reference>
<dbReference type="Proteomes" id="UP001151760">
    <property type="component" value="Unassembled WGS sequence"/>
</dbReference>
<evidence type="ECO:0000256" key="1">
    <source>
        <dbReference type="SAM" id="MobiDB-lite"/>
    </source>
</evidence>
<dbReference type="InterPro" id="IPR000477">
    <property type="entry name" value="RT_dom"/>
</dbReference>
<dbReference type="PROSITE" id="PS50878">
    <property type="entry name" value="RT_POL"/>
    <property type="match status" value="1"/>
</dbReference>
<accession>A0ABQ5HBZ5</accession>
<evidence type="ECO:0000313" key="4">
    <source>
        <dbReference type="Proteomes" id="UP001151760"/>
    </source>
</evidence>
<proteinExistence type="predicted"/>
<feature type="domain" description="Reverse transcriptase" evidence="2">
    <location>
        <begin position="1"/>
        <end position="400"/>
    </location>
</feature>
<feature type="region of interest" description="Disordered" evidence="1">
    <location>
        <begin position="858"/>
        <end position="900"/>
    </location>
</feature>
<dbReference type="InterPro" id="IPR026960">
    <property type="entry name" value="RVT-Znf"/>
</dbReference>
<dbReference type="PANTHER" id="PTHR33116">
    <property type="entry name" value="REVERSE TRANSCRIPTASE ZINC-BINDING DOMAIN-CONTAINING PROTEIN-RELATED-RELATED"/>
    <property type="match status" value="1"/>
</dbReference>
<dbReference type="PANTHER" id="PTHR33116:SF81">
    <property type="entry name" value="RNA-DIRECTED DNA POLYMERASE"/>
    <property type="match status" value="1"/>
</dbReference>
<comment type="caution">
    <text evidence="3">The sequence shown here is derived from an EMBL/GenBank/DDBJ whole genome shotgun (WGS) entry which is preliminary data.</text>
</comment>
<evidence type="ECO:0000313" key="3">
    <source>
        <dbReference type="EMBL" id="GJT85273.1"/>
    </source>
</evidence>
<feature type="compositionally biased region" description="Polar residues" evidence="1">
    <location>
        <begin position="866"/>
        <end position="879"/>
    </location>
</feature>